<dbReference type="GO" id="GO:0030424">
    <property type="term" value="C:axon"/>
    <property type="evidence" value="ECO:0007669"/>
    <property type="project" value="TreeGrafter"/>
</dbReference>
<dbReference type="GO" id="GO:0008046">
    <property type="term" value="F:axon guidance receptor activity"/>
    <property type="evidence" value="ECO:0007669"/>
    <property type="project" value="TreeGrafter"/>
</dbReference>
<dbReference type="Pfam" id="PF13927">
    <property type="entry name" value="Ig_3"/>
    <property type="match status" value="2"/>
</dbReference>
<sequence>MHVLIFVLVGFLLKCSYSGNFIPQIVDKINVEVVQEKNTGYLNCTMVLDESQLNQASWYYGGKQISIGGKLLEPIRIGLYGMPKYQAVFLPGRPNYAPTMPGTNVDQLRTYQLRVRFADITDNGLYRCVIEIKTLNRNLWPTAYGEMIVTQAPLILPGLASRIVDEGDSLTWICRAQGSAQLRISWTRANGRPLSLPGSPQRIYNDTLHLPRVNRFDRGIYRCHAANNVFGSTEYDVMLEVNYKPQIRLARYMGAYGQARDGNYDVTMECIVNGYPDPDLYWFKGVYDPQENNVPLYDSDRYELEKTRSYGAVGTNVTDIISLLVVKNIRQGDYGNYTCMAENRYGKDMAVTYIFYQSICQGPICPMLGATSLLTQPKPPKSTGQKTQRNPNPN</sequence>
<dbReference type="GO" id="GO:0043025">
    <property type="term" value="C:neuronal cell body"/>
    <property type="evidence" value="ECO:0007669"/>
    <property type="project" value="TreeGrafter"/>
</dbReference>
<dbReference type="InterPro" id="IPR003599">
    <property type="entry name" value="Ig_sub"/>
</dbReference>
<dbReference type="Gene3D" id="2.60.40.10">
    <property type="entry name" value="Immunoglobulins"/>
    <property type="match status" value="2"/>
</dbReference>
<dbReference type="InterPro" id="IPR036179">
    <property type="entry name" value="Ig-like_dom_sf"/>
</dbReference>
<feature type="domain" description="Ig-like" evidence="3">
    <location>
        <begin position="23"/>
        <end position="131"/>
    </location>
</feature>
<dbReference type="InterPro" id="IPR007110">
    <property type="entry name" value="Ig-like_dom"/>
</dbReference>
<organism evidence="4">
    <name type="scientific">Schistocephalus solidus</name>
    <name type="common">Tapeworm</name>
    <dbReference type="NCBI Taxonomy" id="70667"/>
    <lineage>
        <taxon>Eukaryota</taxon>
        <taxon>Metazoa</taxon>
        <taxon>Spiralia</taxon>
        <taxon>Lophotrochozoa</taxon>
        <taxon>Platyhelminthes</taxon>
        <taxon>Cestoda</taxon>
        <taxon>Eucestoda</taxon>
        <taxon>Diphyllobothriidea</taxon>
        <taxon>Diphyllobothriidae</taxon>
        <taxon>Schistocephalus</taxon>
    </lineage>
</organism>
<dbReference type="EMBL" id="GEEE01004525">
    <property type="protein sequence ID" value="JAP58700.1"/>
    <property type="molecule type" value="Transcribed_RNA"/>
</dbReference>
<evidence type="ECO:0000256" key="1">
    <source>
        <dbReference type="SAM" id="MobiDB-lite"/>
    </source>
</evidence>
<dbReference type="PANTHER" id="PTHR45080:SF33">
    <property type="entry name" value="IG-LIKE DOMAIN-CONTAINING PROTEIN"/>
    <property type="match status" value="1"/>
</dbReference>
<dbReference type="InterPro" id="IPR050958">
    <property type="entry name" value="Cell_Adh-Cytoskel_Orgn"/>
</dbReference>
<feature type="domain" description="Ig-like" evidence="3">
    <location>
        <begin position="153"/>
        <end position="242"/>
    </location>
</feature>
<dbReference type="PROSITE" id="PS50835">
    <property type="entry name" value="IG_LIKE"/>
    <property type="match status" value="3"/>
</dbReference>
<accession>A0A0X3Q5I6</accession>
<dbReference type="SUPFAM" id="SSF48726">
    <property type="entry name" value="Immunoglobulin"/>
    <property type="match status" value="3"/>
</dbReference>
<protein>
    <submittedName>
        <fullName evidence="4">Lachesin</fullName>
    </submittedName>
</protein>
<dbReference type="InterPro" id="IPR003598">
    <property type="entry name" value="Ig_sub2"/>
</dbReference>
<dbReference type="AlphaFoldDB" id="A0A0X3Q5I6"/>
<keyword evidence="2" id="KW-0732">Signal</keyword>
<evidence type="ECO:0000259" key="3">
    <source>
        <dbReference type="PROSITE" id="PS50835"/>
    </source>
</evidence>
<feature type="chain" id="PRO_5007051482" evidence="2">
    <location>
        <begin position="19"/>
        <end position="394"/>
    </location>
</feature>
<proteinExistence type="predicted"/>
<dbReference type="InterPro" id="IPR013783">
    <property type="entry name" value="Ig-like_fold"/>
</dbReference>
<dbReference type="GO" id="GO:0007156">
    <property type="term" value="P:homophilic cell adhesion via plasma membrane adhesion molecules"/>
    <property type="evidence" value="ECO:0007669"/>
    <property type="project" value="TreeGrafter"/>
</dbReference>
<evidence type="ECO:0000313" key="4">
    <source>
        <dbReference type="EMBL" id="JAP58700.1"/>
    </source>
</evidence>
<dbReference type="SMART" id="SM00409">
    <property type="entry name" value="IG"/>
    <property type="match status" value="2"/>
</dbReference>
<reference evidence="4" key="1">
    <citation type="submission" date="2016-01" db="EMBL/GenBank/DDBJ databases">
        <title>Reference transcriptome for the parasite Schistocephalus solidus: insights into the molecular evolution of parasitism.</title>
        <authorList>
            <person name="Hebert F.O."/>
            <person name="Grambauer S."/>
            <person name="Barber I."/>
            <person name="Landry C.R."/>
            <person name="Aubin-Horth N."/>
        </authorList>
    </citation>
    <scope>NUCLEOTIDE SEQUENCE</scope>
</reference>
<dbReference type="PANTHER" id="PTHR45080">
    <property type="entry name" value="CONTACTIN 5"/>
    <property type="match status" value="1"/>
</dbReference>
<dbReference type="GO" id="GO:0050808">
    <property type="term" value="P:synapse organization"/>
    <property type="evidence" value="ECO:0007669"/>
    <property type="project" value="TreeGrafter"/>
</dbReference>
<feature type="compositionally biased region" description="Polar residues" evidence="1">
    <location>
        <begin position="382"/>
        <end position="394"/>
    </location>
</feature>
<gene>
    <name evidence="4" type="primary">LACH</name>
    <name evidence="4" type="ORF">TR124886</name>
</gene>
<dbReference type="SMART" id="SM00408">
    <property type="entry name" value="IGc2"/>
    <property type="match status" value="2"/>
</dbReference>
<dbReference type="GO" id="GO:0005886">
    <property type="term" value="C:plasma membrane"/>
    <property type="evidence" value="ECO:0007669"/>
    <property type="project" value="TreeGrafter"/>
</dbReference>
<name>A0A0X3Q5I6_SCHSO</name>
<feature type="signal peptide" evidence="2">
    <location>
        <begin position="1"/>
        <end position="18"/>
    </location>
</feature>
<feature type="region of interest" description="Disordered" evidence="1">
    <location>
        <begin position="375"/>
        <end position="394"/>
    </location>
</feature>
<dbReference type="CDD" id="cd00096">
    <property type="entry name" value="Ig"/>
    <property type="match status" value="1"/>
</dbReference>
<feature type="domain" description="Ig-like" evidence="3">
    <location>
        <begin position="245"/>
        <end position="352"/>
    </location>
</feature>
<evidence type="ECO:0000256" key="2">
    <source>
        <dbReference type="SAM" id="SignalP"/>
    </source>
</evidence>